<dbReference type="Pfam" id="PF03413">
    <property type="entry name" value="PepSY"/>
    <property type="match status" value="3"/>
</dbReference>
<feature type="signal peptide" evidence="2">
    <location>
        <begin position="1"/>
        <end position="24"/>
    </location>
</feature>
<protein>
    <submittedName>
        <fullName evidence="4">PepSY domain-containing protein</fullName>
    </submittedName>
</protein>
<feature type="domain" description="PepSY" evidence="3">
    <location>
        <begin position="187"/>
        <end position="248"/>
    </location>
</feature>
<accession>A0A9D1D5K8</accession>
<dbReference type="AlphaFoldDB" id="A0A9D1D5K8"/>
<organism evidence="4 5">
    <name type="scientific">Candidatus Copromonas faecavium</name>
    <name type="common">nom. illeg.</name>
    <dbReference type="NCBI Taxonomy" id="2840740"/>
    <lineage>
        <taxon>Bacteria</taxon>
        <taxon>Bacillati</taxon>
        <taxon>Bacillota</taxon>
        <taxon>Clostridia</taxon>
        <taxon>Lachnospirales</taxon>
        <taxon>Lachnospiraceae</taxon>
        <taxon>Candidatus Copromonas (nom. illeg.)</taxon>
    </lineage>
</organism>
<feature type="compositionally biased region" description="Low complexity" evidence="1">
    <location>
        <begin position="119"/>
        <end position="138"/>
    </location>
</feature>
<reference evidence="4" key="1">
    <citation type="submission" date="2020-10" db="EMBL/GenBank/DDBJ databases">
        <authorList>
            <person name="Gilroy R."/>
        </authorList>
    </citation>
    <scope>NUCLEOTIDE SEQUENCE</scope>
    <source>
        <strain evidence="4">CHK180-2868</strain>
    </source>
</reference>
<dbReference type="InterPro" id="IPR025711">
    <property type="entry name" value="PepSY"/>
</dbReference>
<feature type="domain" description="PepSY" evidence="3">
    <location>
        <begin position="267"/>
        <end position="327"/>
    </location>
</feature>
<name>A0A9D1D5K8_9FIRM</name>
<proteinExistence type="predicted"/>
<dbReference type="Proteomes" id="UP000824250">
    <property type="component" value="Unassembled WGS sequence"/>
</dbReference>
<feature type="compositionally biased region" description="Low complexity" evidence="1">
    <location>
        <begin position="154"/>
        <end position="182"/>
    </location>
</feature>
<dbReference type="EMBL" id="DVGC01000029">
    <property type="protein sequence ID" value="HIR05413.1"/>
    <property type="molecule type" value="Genomic_DNA"/>
</dbReference>
<reference evidence="4" key="2">
    <citation type="journal article" date="2021" name="PeerJ">
        <title>Extensive microbial diversity within the chicken gut microbiome revealed by metagenomics and culture.</title>
        <authorList>
            <person name="Gilroy R."/>
            <person name="Ravi A."/>
            <person name="Getino M."/>
            <person name="Pursley I."/>
            <person name="Horton D.L."/>
            <person name="Alikhan N.F."/>
            <person name="Baker D."/>
            <person name="Gharbi K."/>
            <person name="Hall N."/>
            <person name="Watson M."/>
            <person name="Adriaenssens E.M."/>
            <person name="Foster-Nyarko E."/>
            <person name="Jarju S."/>
            <person name="Secka A."/>
            <person name="Antonio M."/>
            <person name="Oren A."/>
            <person name="Chaudhuri R.R."/>
            <person name="La Ragione R."/>
            <person name="Hildebrand F."/>
            <person name="Pallen M.J."/>
        </authorList>
    </citation>
    <scope>NUCLEOTIDE SEQUENCE</scope>
    <source>
        <strain evidence="4">CHK180-2868</strain>
    </source>
</reference>
<evidence type="ECO:0000256" key="1">
    <source>
        <dbReference type="SAM" id="MobiDB-lite"/>
    </source>
</evidence>
<evidence type="ECO:0000313" key="5">
    <source>
        <dbReference type="Proteomes" id="UP000824250"/>
    </source>
</evidence>
<sequence>MKKIGSIVLGIACMAALGGCQSQAASETAEYIGIEAAKEAAVKSAGIAGDQADFSTAGLDNRNGTFFYQVNFTADGTEYEYAIDAVTGVVIEESMGAGGETAENGTEISGEEAGTEDSGNAAEQNGETAAAEANGAAVAEREEGTTDPTAGTESSAAGGQDSGAGQNSASAQSTGSGQNGASDSGMIGEEKAKELALSHAGLTEEQVRYLKVRRDYDDGRSIYEVEFYGEGTDEYDYEINAITGEIIAFDSDLYDNGTVASSESQSPVSEEEVRATVLERVPGASEENLFIRLERDDGRLEYEGELIYDNMEYEFKVDAYSGTVIEWEAEQIRR</sequence>
<feature type="chain" id="PRO_5038671327" evidence="2">
    <location>
        <begin position="25"/>
        <end position="334"/>
    </location>
</feature>
<dbReference type="PROSITE" id="PS51257">
    <property type="entry name" value="PROKAR_LIPOPROTEIN"/>
    <property type="match status" value="1"/>
</dbReference>
<dbReference type="Gene3D" id="3.10.450.40">
    <property type="match status" value="3"/>
</dbReference>
<comment type="caution">
    <text evidence="4">The sequence shown here is derived from an EMBL/GenBank/DDBJ whole genome shotgun (WGS) entry which is preliminary data.</text>
</comment>
<feature type="region of interest" description="Disordered" evidence="1">
    <location>
        <begin position="97"/>
        <end position="185"/>
    </location>
</feature>
<evidence type="ECO:0000256" key="2">
    <source>
        <dbReference type="SAM" id="SignalP"/>
    </source>
</evidence>
<evidence type="ECO:0000259" key="3">
    <source>
        <dbReference type="Pfam" id="PF03413"/>
    </source>
</evidence>
<feature type="domain" description="PepSY" evidence="3">
    <location>
        <begin position="56"/>
        <end position="92"/>
    </location>
</feature>
<keyword evidence="2" id="KW-0732">Signal</keyword>
<gene>
    <name evidence="4" type="ORF">IAB28_05540</name>
</gene>
<evidence type="ECO:0000313" key="4">
    <source>
        <dbReference type="EMBL" id="HIR05413.1"/>
    </source>
</evidence>